<dbReference type="InterPro" id="IPR026906">
    <property type="entry name" value="LRR_5"/>
</dbReference>
<sequence length="262" mass="30256">MRVATEEWRSFIPGVRMYKNMKTLFYTNAGEHALEMKMQINANQKTIQQIIVLPNVTFIPGYIFNGLMNLKTVILHDHVKRINEFAFEDCHSLVYVKLSRHLKHIGKGAFCGCISLPSIFIPRSCQKICQGAFDCCKRLIIFNVPRHTQLGKNVIQHTPLFQSSPFKSCDDDLQEFNLWIKNINMQEKYALHRLCASWKPSVEEIYQAMKKDGIQIMNQPNELGITPSQYLAANPFSEVDEQKIVSKFILEMMGEIEISNHD</sequence>
<gene>
    <name evidence="1" type="ORF">CTEN210_17948</name>
</gene>
<reference evidence="1 2" key="1">
    <citation type="journal article" date="2021" name="Sci. Rep.">
        <title>The genome of the diatom Chaetoceros tenuissimus carries an ancient integrated fragment of an extant virus.</title>
        <authorList>
            <person name="Hongo Y."/>
            <person name="Kimura K."/>
            <person name="Takaki Y."/>
            <person name="Yoshida Y."/>
            <person name="Baba S."/>
            <person name="Kobayashi G."/>
            <person name="Nagasaki K."/>
            <person name="Hano T."/>
            <person name="Tomaru Y."/>
        </authorList>
    </citation>
    <scope>NUCLEOTIDE SEQUENCE [LARGE SCALE GENOMIC DNA]</scope>
    <source>
        <strain evidence="1 2">NIES-3715</strain>
    </source>
</reference>
<dbReference type="EMBL" id="BLLK01000074">
    <property type="protein sequence ID" value="GFH61472.1"/>
    <property type="molecule type" value="Genomic_DNA"/>
</dbReference>
<dbReference type="PANTHER" id="PTHR45661:SF3">
    <property type="entry name" value="IG-LIKE DOMAIN-CONTAINING PROTEIN"/>
    <property type="match status" value="1"/>
</dbReference>
<dbReference type="Gene3D" id="3.80.10.10">
    <property type="entry name" value="Ribonuclease Inhibitor"/>
    <property type="match status" value="1"/>
</dbReference>
<keyword evidence="2" id="KW-1185">Reference proteome</keyword>
<dbReference type="InterPro" id="IPR053139">
    <property type="entry name" value="Surface_bspA-like"/>
</dbReference>
<dbReference type="AlphaFoldDB" id="A0AAD3HF01"/>
<dbReference type="SUPFAM" id="SSF52058">
    <property type="entry name" value="L domain-like"/>
    <property type="match status" value="1"/>
</dbReference>
<evidence type="ECO:0000313" key="1">
    <source>
        <dbReference type="EMBL" id="GFH61472.1"/>
    </source>
</evidence>
<evidence type="ECO:0000313" key="2">
    <source>
        <dbReference type="Proteomes" id="UP001054902"/>
    </source>
</evidence>
<organism evidence="1 2">
    <name type="scientific">Chaetoceros tenuissimus</name>
    <dbReference type="NCBI Taxonomy" id="426638"/>
    <lineage>
        <taxon>Eukaryota</taxon>
        <taxon>Sar</taxon>
        <taxon>Stramenopiles</taxon>
        <taxon>Ochrophyta</taxon>
        <taxon>Bacillariophyta</taxon>
        <taxon>Coscinodiscophyceae</taxon>
        <taxon>Chaetocerotophycidae</taxon>
        <taxon>Chaetocerotales</taxon>
        <taxon>Chaetocerotaceae</taxon>
        <taxon>Chaetoceros</taxon>
    </lineage>
</organism>
<protein>
    <submittedName>
        <fullName evidence="1">Uncharacterized protein</fullName>
    </submittedName>
</protein>
<accession>A0AAD3HF01</accession>
<dbReference type="PANTHER" id="PTHR45661">
    <property type="entry name" value="SURFACE ANTIGEN"/>
    <property type="match status" value="1"/>
</dbReference>
<dbReference type="Proteomes" id="UP001054902">
    <property type="component" value="Unassembled WGS sequence"/>
</dbReference>
<proteinExistence type="predicted"/>
<dbReference type="InterPro" id="IPR032675">
    <property type="entry name" value="LRR_dom_sf"/>
</dbReference>
<dbReference type="Pfam" id="PF13306">
    <property type="entry name" value="LRR_5"/>
    <property type="match status" value="1"/>
</dbReference>
<name>A0AAD3HF01_9STRA</name>
<comment type="caution">
    <text evidence="1">The sequence shown here is derived from an EMBL/GenBank/DDBJ whole genome shotgun (WGS) entry which is preliminary data.</text>
</comment>